<dbReference type="InterPro" id="IPR000700">
    <property type="entry name" value="PAS-assoc_C"/>
</dbReference>
<organism evidence="12 13">
    <name type="scientific">Shimia marina</name>
    <dbReference type="NCBI Taxonomy" id="321267"/>
    <lineage>
        <taxon>Bacteria</taxon>
        <taxon>Pseudomonadati</taxon>
        <taxon>Pseudomonadota</taxon>
        <taxon>Alphaproteobacteria</taxon>
        <taxon>Rhodobacterales</taxon>
        <taxon>Roseobacteraceae</taxon>
    </lineage>
</organism>
<feature type="domain" description="PAS" evidence="10">
    <location>
        <begin position="211"/>
        <end position="282"/>
    </location>
</feature>
<dbReference type="Gene3D" id="3.40.50.2300">
    <property type="match status" value="1"/>
</dbReference>
<evidence type="ECO:0000256" key="7">
    <source>
        <dbReference type="SAM" id="Phobius"/>
    </source>
</evidence>
<dbReference type="STRING" id="321267.SHM7688_00315"/>
<evidence type="ECO:0000259" key="11">
    <source>
        <dbReference type="PROSITE" id="PS50113"/>
    </source>
</evidence>
<comment type="catalytic activity">
    <reaction evidence="1">
        <text>ATP + protein L-histidine = ADP + protein N-phospho-L-histidine.</text>
        <dbReference type="EC" id="2.7.13.3"/>
    </reaction>
</comment>
<dbReference type="Pfam" id="PF00512">
    <property type="entry name" value="HisKA"/>
    <property type="match status" value="1"/>
</dbReference>
<evidence type="ECO:0000256" key="6">
    <source>
        <dbReference type="PROSITE-ProRule" id="PRU00169"/>
    </source>
</evidence>
<dbReference type="SUPFAM" id="SSF47226">
    <property type="entry name" value="Histidine-containing phosphotransfer domain, HPT domain"/>
    <property type="match status" value="1"/>
</dbReference>
<evidence type="ECO:0000256" key="2">
    <source>
        <dbReference type="ARBA" id="ARBA00012438"/>
    </source>
</evidence>
<dbReference type="GO" id="GO:0000155">
    <property type="term" value="F:phosphorelay sensor kinase activity"/>
    <property type="evidence" value="ECO:0007669"/>
    <property type="project" value="InterPro"/>
</dbReference>
<dbReference type="CDD" id="cd17546">
    <property type="entry name" value="REC_hyHK_CKI1_RcsC-like"/>
    <property type="match status" value="1"/>
</dbReference>
<dbReference type="Pfam" id="PF13426">
    <property type="entry name" value="PAS_9"/>
    <property type="match status" value="1"/>
</dbReference>
<dbReference type="InterPro" id="IPR000014">
    <property type="entry name" value="PAS"/>
</dbReference>
<feature type="transmembrane region" description="Helical" evidence="7">
    <location>
        <begin position="175"/>
        <end position="198"/>
    </location>
</feature>
<evidence type="ECO:0000313" key="13">
    <source>
        <dbReference type="Proteomes" id="UP000054823"/>
    </source>
</evidence>
<dbReference type="SUPFAM" id="SSF55874">
    <property type="entry name" value="ATPase domain of HSP90 chaperone/DNA topoisomerase II/histidine kinase"/>
    <property type="match status" value="1"/>
</dbReference>
<dbReference type="EMBL" id="CYPW01000004">
    <property type="protein sequence ID" value="CUH50884.1"/>
    <property type="molecule type" value="Genomic_DNA"/>
</dbReference>
<dbReference type="SUPFAM" id="SSF47384">
    <property type="entry name" value="Homodimeric domain of signal transducing histidine kinase"/>
    <property type="match status" value="1"/>
</dbReference>
<dbReference type="OrthoDB" id="9801651at2"/>
<keyword evidence="7" id="KW-1133">Transmembrane helix</keyword>
<dbReference type="PANTHER" id="PTHR43047">
    <property type="entry name" value="TWO-COMPONENT HISTIDINE PROTEIN KINASE"/>
    <property type="match status" value="1"/>
</dbReference>
<protein>
    <recommendedName>
        <fullName evidence="2">histidine kinase</fullName>
        <ecNumber evidence="2">2.7.13.3</ecNumber>
    </recommendedName>
</protein>
<dbReference type="InterPro" id="IPR011006">
    <property type="entry name" value="CheY-like_superfamily"/>
</dbReference>
<accession>A0A0N7LRI1</accession>
<proteinExistence type="predicted"/>
<dbReference type="EC" id="2.7.13.3" evidence="2"/>
<dbReference type="Gene3D" id="1.20.120.160">
    <property type="entry name" value="HPT domain"/>
    <property type="match status" value="1"/>
</dbReference>
<dbReference type="SMART" id="SM00448">
    <property type="entry name" value="REC"/>
    <property type="match status" value="1"/>
</dbReference>
<feature type="modified residue" description="4-aspartylphosphate" evidence="6">
    <location>
        <position position="649"/>
    </location>
</feature>
<dbReference type="PRINTS" id="PR00344">
    <property type="entry name" value="BCTRLSENSOR"/>
</dbReference>
<name>A0A0N7LRI1_9RHOB</name>
<dbReference type="CDD" id="cd00130">
    <property type="entry name" value="PAS"/>
    <property type="match status" value="1"/>
</dbReference>
<evidence type="ECO:0000256" key="3">
    <source>
        <dbReference type="ARBA" id="ARBA00022553"/>
    </source>
</evidence>
<keyword evidence="4 12" id="KW-0808">Transferase</keyword>
<dbReference type="SMART" id="SM00091">
    <property type="entry name" value="PAS"/>
    <property type="match status" value="1"/>
</dbReference>
<dbReference type="AlphaFoldDB" id="A0A0N7LRI1"/>
<dbReference type="InterPro" id="IPR003594">
    <property type="entry name" value="HATPase_dom"/>
</dbReference>
<evidence type="ECO:0000256" key="5">
    <source>
        <dbReference type="ARBA" id="ARBA00022777"/>
    </source>
</evidence>
<dbReference type="PANTHER" id="PTHR43047:SF64">
    <property type="entry name" value="HISTIDINE KINASE CONTAINING CHEY-HOMOLOGOUS RECEIVER DOMAIN AND PAS DOMAIN-RELATED"/>
    <property type="match status" value="1"/>
</dbReference>
<evidence type="ECO:0000256" key="1">
    <source>
        <dbReference type="ARBA" id="ARBA00000085"/>
    </source>
</evidence>
<dbReference type="FunFam" id="3.30.565.10:FF:000006">
    <property type="entry name" value="Sensor histidine kinase WalK"/>
    <property type="match status" value="1"/>
</dbReference>
<feature type="domain" description="PAC" evidence="11">
    <location>
        <begin position="290"/>
        <end position="340"/>
    </location>
</feature>
<dbReference type="InterPro" id="IPR005467">
    <property type="entry name" value="His_kinase_dom"/>
</dbReference>
<dbReference type="Gene3D" id="3.30.565.10">
    <property type="entry name" value="Histidine kinase-like ATPase, C-terminal domain"/>
    <property type="match status" value="1"/>
</dbReference>
<dbReference type="PROSITE" id="PS50112">
    <property type="entry name" value="PAS"/>
    <property type="match status" value="1"/>
</dbReference>
<dbReference type="PROSITE" id="PS50109">
    <property type="entry name" value="HIS_KIN"/>
    <property type="match status" value="1"/>
</dbReference>
<dbReference type="SMART" id="SM00387">
    <property type="entry name" value="HATPase_c"/>
    <property type="match status" value="1"/>
</dbReference>
<dbReference type="SUPFAM" id="SSF52172">
    <property type="entry name" value="CheY-like"/>
    <property type="match status" value="1"/>
</dbReference>
<reference evidence="12 13" key="1">
    <citation type="submission" date="2015-09" db="EMBL/GenBank/DDBJ databases">
        <authorList>
            <consortium name="Swine Surveillance"/>
        </authorList>
    </citation>
    <scope>NUCLEOTIDE SEQUENCE [LARGE SCALE GENOMIC DNA]</scope>
    <source>
        <strain evidence="12 13">CECT 7688</strain>
    </source>
</reference>
<dbReference type="InterPro" id="IPR001789">
    <property type="entry name" value="Sig_transdc_resp-reg_receiver"/>
</dbReference>
<evidence type="ECO:0000259" key="8">
    <source>
        <dbReference type="PROSITE" id="PS50109"/>
    </source>
</evidence>
<gene>
    <name evidence="12" type="primary">luxQ_3</name>
    <name evidence="12" type="ORF">SHM7688_00315</name>
</gene>
<dbReference type="InterPro" id="IPR035965">
    <property type="entry name" value="PAS-like_dom_sf"/>
</dbReference>
<dbReference type="Pfam" id="PF02518">
    <property type="entry name" value="HATPase_c"/>
    <property type="match status" value="1"/>
</dbReference>
<dbReference type="SMART" id="SM00388">
    <property type="entry name" value="HisKA"/>
    <property type="match status" value="1"/>
</dbReference>
<keyword evidence="5 12" id="KW-0418">Kinase</keyword>
<keyword evidence="13" id="KW-1185">Reference proteome</keyword>
<dbReference type="Pfam" id="PF00072">
    <property type="entry name" value="Response_reg"/>
    <property type="match status" value="1"/>
</dbReference>
<evidence type="ECO:0000313" key="12">
    <source>
        <dbReference type="EMBL" id="CUH50884.1"/>
    </source>
</evidence>
<dbReference type="PROSITE" id="PS50113">
    <property type="entry name" value="PAC"/>
    <property type="match status" value="1"/>
</dbReference>
<sequence length="835" mass="90668">MIGRWPFVLFAGLLVASLFAIGGLGRTVFADLRALSTAQNDDISWTMSQLEVELLRLQNATQQAQLQEGGDLAIVRKRFDIFYSRITTFREAAFFQSFEPSPKTRAQLAQVVTFLEDTAVLIDSDDATLMAKLDVLHVSIKEIAPAVRGLALAGVGIFTTQEAERREALSSTLSASAIGLICLIVLLFFAVGILVALFRQGQRFGHVSEIARARFESAIASSLDAVLVVDVNGHIIEFNGAAETVFGYRREEALGADMVELVIPHNMRKAHRAGMRRFLRTGNAKVLGAGRIRLEGLRKSGEVFPVELSIAISEASGEKVFVSYLRDITSELQAEEELQNALLKAQEGEKAKSDLLMVMSHEMRTPLNGILGSLEMIDQAGLSNKQRHHLNSIAVSGELLLSHVNDVLDLSRASAQNGDTHDSIFDLGALVNNICDSLRAHAKARGNDLIVEVLTPDLGYVSGNQAALQRCLINLVGNAIKFTEDGAVIVEAERLASEEMVEIRVADTGVGIAQEDLDRIFEEFVTVDTAYDRENAGTGLGLAITKGLVQEMGGDIFADSELEEGSLFTIRVPMPVVQKQRVMTPRNTEQTLPDLPDGISCLVVDDNQINRDILTAILEDLGVAVDEASGGFEAIALAETKGFDLLLLDISMPEIDGIETLARIRAGGGASCATPAIAVTAHAAARDHENILQADFHSILVKPLSKAGVHQRLAVLFDLMDDTQGAENEQSDMPEFLQRFGVARFEAALEEALEETESFVDALVVAEGLTEGLREEAHRLSGSAAILGQQALWRALQDIQNVAQTDWSDARSTLLETVRTELRHARSSWIASEEA</sequence>
<evidence type="ECO:0000259" key="10">
    <source>
        <dbReference type="PROSITE" id="PS50112"/>
    </source>
</evidence>
<dbReference type="PROSITE" id="PS50110">
    <property type="entry name" value="RESPONSE_REGULATORY"/>
    <property type="match status" value="1"/>
</dbReference>
<dbReference type="NCBIfam" id="TIGR00229">
    <property type="entry name" value="sensory_box"/>
    <property type="match status" value="1"/>
</dbReference>
<dbReference type="CDD" id="cd16922">
    <property type="entry name" value="HATPase_EvgS-ArcB-TorS-like"/>
    <property type="match status" value="1"/>
</dbReference>
<evidence type="ECO:0000256" key="4">
    <source>
        <dbReference type="ARBA" id="ARBA00022679"/>
    </source>
</evidence>
<dbReference type="InterPro" id="IPR036890">
    <property type="entry name" value="HATPase_C_sf"/>
</dbReference>
<dbReference type="InterPro" id="IPR003661">
    <property type="entry name" value="HisK_dim/P_dom"/>
</dbReference>
<feature type="domain" description="Histidine kinase" evidence="8">
    <location>
        <begin position="358"/>
        <end position="576"/>
    </location>
</feature>
<evidence type="ECO:0000259" key="9">
    <source>
        <dbReference type="PROSITE" id="PS50110"/>
    </source>
</evidence>
<dbReference type="Gene3D" id="3.30.450.20">
    <property type="entry name" value="PAS domain"/>
    <property type="match status" value="1"/>
</dbReference>
<keyword evidence="7" id="KW-0472">Membrane</keyword>
<dbReference type="Proteomes" id="UP000054823">
    <property type="component" value="Unassembled WGS sequence"/>
</dbReference>
<dbReference type="InterPro" id="IPR036641">
    <property type="entry name" value="HPT_dom_sf"/>
</dbReference>
<dbReference type="SUPFAM" id="SSF55785">
    <property type="entry name" value="PYP-like sensor domain (PAS domain)"/>
    <property type="match status" value="1"/>
</dbReference>
<dbReference type="CDD" id="cd00082">
    <property type="entry name" value="HisKA"/>
    <property type="match status" value="1"/>
</dbReference>
<keyword evidence="3 6" id="KW-0597">Phosphoprotein</keyword>
<dbReference type="InterPro" id="IPR036097">
    <property type="entry name" value="HisK_dim/P_sf"/>
</dbReference>
<keyword evidence="7" id="KW-0812">Transmembrane</keyword>
<feature type="domain" description="Response regulatory" evidence="9">
    <location>
        <begin position="600"/>
        <end position="717"/>
    </location>
</feature>
<dbReference type="Gene3D" id="1.10.287.130">
    <property type="match status" value="1"/>
</dbReference>
<dbReference type="InterPro" id="IPR004358">
    <property type="entry name" value="Sig_transdc_His_kin-like_C"/>
</dbReference>